<organism evidence="1 2">
    <name type="scientific">Apostasia shenzhenica</name>
    <dbReference type="NCBI Taxonomy" id="1088818"/>
    <lineage>
        <taxon>Eukaryota</taxon>
        <taxon>Viridiplantae</taxon>
        <taxon>Streptophyta</taxon>
        <taxon>Embryophyta</taxon>
        <taxon>Tracheophyta</taxon>
        <taxon>Spermatophyta</taxon>
        <taxon>Magnoliopsida</taxon>
        <taxon>Liliopsida</taxon>
        <taxon>Asparagales</taxon>
        <taxon>Orchidaceae</taxon>
        <taxon>Apostasioideae</taxon>
        <taxon>Apostasia</taxon>
    </lineage>
</organism>
<evidence type="ECO:0000313" key="2">
    <source>
        <dbReference type="Proteomes" id="UP000236161"/>
    </source>
</evidence>
<dbReference type="STRING" id="1088818.A0A2I0AXG8"/>
<evidence type="ECO:0000313" key="1">
    <source>
        <dbReference type="EMBL" id="PKA60241.1"/>
    </source>
</evidence>
<reference evidence="1 2" key="1">
    <citation type="journal article" date="2017" name="Nature">
        <title>The Apostasia genome and the evolution of orchids.</title>
        <authorList>
            <person name="Zhang G.Q."/>
            <person name="Liu K.W."/>
            <person name="Li Z."/>
            <person name="Lohaus R."/>
            <person name="Hsiao Y.Y."/>
            <person name="Niu S.C."/>
            <person name="Wang J.Y."/>
            <person name="Lin Y.C."/>
            <person name="Xu Q."/>
            <person name="Chen L.J."/>
            <person name="Yoshida K."/>
            <person name="Fujiwara S."/>
            <person name="Wang Z.W."/>
            <person name="Zhang Y.Q."/>
            <person name="Mitsuda N."/>
            <person name="Wang M."/>
            <person name="Liu G.H."/>
            <person name="Pecoraro L."/>
            <person name="Huang H.X."/>
            <person name="Xiao X.J."/>
            <person name="Lin M."/>
            <person name="Wu X.Y."/>
            <person name="Wu W.L."/>
            <person name="Chen Y.Y."/>
            <person name="Chang S.B."/>
            <person name="Sakamoto S."/>
            <person name="Ohme-Takagi M."/>
            <person name="Yagi M."/>
            <person name="Zeng S.J."/>
            <person name="Shen C.Y."/>
            <person name="Yeh C.M."/>
            <person name="Luo Y.B."/>
            <person name="Tsai W.C."/>
            <person name="Van de Peer Y."/>
            <person name="Liu Z.J."/>
        </authorList>
    </citation>
    <scope>NUCLEOTIDE SEQUENCE [LARGE SCALE GENOMIC DNA]</scope>
    <source>
        <strain evidence="2">cv. Shenzhen</strain>
        <tissue evidence="1">Stem</tissue>
    </source>
</reference>
<dbReference type="InterPro" id="IPR008480">
    <property type="entry name" value="DUF761_pln"/>
</dbReference>
<evidence type="ECO:0008006" key="3">
    <source>
        <dbReference type="Google" id="ProtNLM"/>
    </source>
</evidence>
<accession>A0A2I0AXG8</accession>
<protein>
    <recommendedName>
        <fullName evidence="3">DUF761 domain-containing protein</fullName>
    </recommendedName>
</protein>
<proteinExistence type="predicted"/>
<gene>
    <name evidence="1" type="ORF">AXF42_Ash008300</name>
</gene>
<dbReference type="OrthoDB" id="760067at2759"/>
<dbReference type="AlphaFoldDB" id="A0A2I0AXG8"/>
<dbReference type="EMBL" id="KZ451939">
    <property type="protein sequence ID" value="PKA60241.1"/>
    <property type="molecule type" value="Genomic_DNA"/>
</dbReference>
<sequence>MAIKSRASAVKTRFIIFKLLLQHDKTALMGVFSHQRKKKELAGVEEEEEEKVAINCCRQTIILHDAANGFPEEEGVFGEKRHGSRCYEEEDDEGSELEDEIDRAAEVFIERFRRQMMMQKQESFRRYQEMLARGV</sequence>
<keyword evidence="2" id="KW-1185">Reference proteome</keyword>
<dbReference type="Proteomes" id="UP000236161">
    <property type="component" value="Unassembled WGS sequence"/>
</dbReference>
<dbReference type="Pfam" id="PF05553">
    <property type="entry name" value="DUF761"/>
    <property type="match status" value="1"/>
</dbReference>
<dbReference type="PANTHER" id="PTHR33450">
    <property type="entry name" value="EMB|CAB67623.1-RELATED"/>
    <property type="match status" value="1"/>
</dbReference>
<name>A0A2I0AXG8_9ASPA</name>